<sequence>QRFEVKTDIGNPHNEEIFTIQDSTYNGENTLVKKLTPIMPYKIEILICKGCKQSISSCNCGRF</sequence>
<accession>A0A0F9D1J3</accession>
<dbReference type="EMBL" id="LAZR01030858">
    <property type="protein sequence ID" value="KKL55384.1"/>
    <property type="molecule type" value="Genomic_DNA"/>
</dbReference>
<feature type="non-terminal residue" evidence="1">
    <location>
        <position position="1"/>
    </location>
</feature>
<organism evidence="1">
    <name type="scientific">marine sediment metagenome</name>
    <dbReference type="NCBI Taxonomy" id="412755"/>
    <lineage>
        <taxon>unclassified sequences</taxon>
        <taxon>metagenomes</taxon>
        <taxon>ecological metagenomes</taxon>
    </lineage>
</organism>
<evidence type="ECO:0000313" key="1">
    <source>
        <dbReference type="EMBL" id="KKL55384.1"/>
    </source>
</evidence>
<gene>
    <name evidence="1" type="ORF">LCGC14_2255940</name>
</gene>
<protein>
    <submittedName>
        <fullName evidence="1">Uncharacterized protein</fullName>
    </submittedName>
</protein>
<reference evidence="1" key="1">
    <citation type="journal article" date="2015" name="Nature">
        <title>Complex archaea that bridge the gap between prokaryotes and eukaryotes.</title>
        <authorList>
            <person name="Spang A."/>
            <person name="Saw J.H."/>
            <person name="Jorgensen S.L."/>
            <person name="Zaremba-Niedzwiedzka K."/>
            <person name="Martijn J."/>
            <person name="Lind A.E."/>
            <person name="van Eijk R."/>
            <person name="Schleper C."/>
            <person name="Guy L."/>
            <person name="Ettema T.J."/>
        </authorList>
    </citation>
    <scope>NUCLEOTIDE SEQUENCE</scope>
</reference>
<dbReference type="AlphaFoldDB" id="A0A0F9D1J3"/>
<name>A0A0F9D1J3_9ZZZZ</name>
<proteinExistence type="predicted"/>
<comment type="caution">
    <text evidence="1">The sequence shown here is derived from an EMBL/GenBank/DDBJ whole genome shotgun (WGS) entry which is preliminary data.</text>
</comment>